<reference evidence="1" key="1">
    <citation type="submission" date="2020-11" db="EMBL/GenBank/DDBJ databases">
        <authorList>
            <consortium name="DOE Joint Genome Institute"/>
            <person name="Ahrendt S."/>
            <person name="Riley R."/>
            <person name="Andreopoulos W."/>
            <person name="Labutti K."/>
            <person name="Pangilinan J."/>
            <person name="Ruiz-Duenas F.J."/>
            <person name="Barrasa J.M."/>
            <person name="Sanchez-Garcia M."/>
            <person name="Camarero S."/>
            <person name="Miyauchi S."/>
            <person name="Serrano A."/>
            <person name="Linde D."/>
            <person name="Babiker R."/>
            <person name="Drula E."/>
            <person name="Ayuso-Fernandez I."/>
            <person name="Pacheco R."/>
            <person name="Padilla G."/>
            <person name="Ferreira P."/>
            <person name="Barriuso J."/>
            <person name="Kellner H."/>
            <person name="Castanera R."/>
            <person name="Alfaro M."/>
            <person name="Ramirez L."/>
            <person name="Pisabarro A.G."/>
            <person name="Kuo A."/>
            <person name="Tritt A."/>
            <person name="Lipzen A."/>
            <person name="He G."/>
            <person name="Yan M."/>
            <person name="Ng V."/>
            <person name="Cullen D."/>
            <person name="Martin F."/>
            <person name="Rosso M.-N."/>
            <person name="Henrissat B."/>
            <person name="Hibbett D."/>
            <person name="Martinez A.T."/>
            <person name="Grigoriev I.V."/>
        </authorList>
    </citation>
    <scope>NUCLEOTIDE SEQUENCE</scope>
    <source>
        <strain evidence="1">CBS 506.95</strain>
    </source>
</reference>
<protein>
    <submittedName>
        <fullName evidence="1">Uncharacterized protein</fullName>
    </submittedName>
</protein>
<accession>A0A9P6JPZ7</accession>
<dbReference type="Proteomes" id="UP000807306">
    <property type="component" value="Unassembled WGS sequence"/>
</dbReference>
<dbReference type="EMBL" id="MU157848">
    <property type="protein sequence ID" value="KAF9529037.1"/>
    <property type="molecule type" value="Genomic_DNA"/>
</dbReference>
<keyword evidence="2" id="KW-1185">Reference proteome</keyword>
<comment type="caution">
    <text evidence="1">The sequence shown here is derived from an EMBL/GenBank/DDBJ whole genome shotgun (WGS) entry which is preliminary data.</text>
</comment>
<proteinExistence type="predicted"/>
<evidence type="ECO:0000313" key="2">
    <source>
        <dbReference type="Proteomes" id="UP000807306"/>
    </source>
</evidence>
<sequence>MLKALTSSTIQLPFRARSTPKVLRVFQNSLHATEVNKGNAKIASSNFKAQVKAENEDVSTMNTFMKAVRESSDPTFHNIMPLRIPVL</sequence>
<dbReference type="AlphaFoldDB" id="A0A9P6JPZ7"/>
<evidence type="ECO:0000313" key="1">
    <source>
        <dbReference type="EMBL" id="KAF9529037.1"/>
    </source>
</evidence>
<name>A0A9P6JPZ7_9AGAR</name>
<gene>
    <name evidence="1" type="ORF">CPB83DRAFT_279983</name>
</gene>
<organism evidence="1 2">
    <name type="scientific">Crepidotus variabilis</name>
    <dbReference type="NCBI Taxonomy" id="179855"/>
    <lineage>
        <taxon>Eukaryota</taxon>
        <taxon>Fungi</taxon>
        <taxon>Dikarya</taxon>
        <taxon>Basidiomycota</taxon>
        <taxon>Agaricomycotina</taxon>
        <taxon>Agaricomycetes</taxon>
        <taxon>Agaricomycetidae</taxon>
        <taxon>Agaricales</taxon>
        <taxon>Agaricineae</taxon>
        <taxon>Crepidotaceae</taxon>
        <taxon>Crepidotus</taxon>
    </lineage>
</organism>